<organism evidence="4">
    <name type="scientific">marine sediment metagenome</name>
    <dbReference type="NCBI Taxonomy" id="412755"/>
    <lineage>
        <taxon>unclassified sequences</taxon>
        <taxon>metagenomes</taxon>
        <taxon>ecological metagenomes</taxon>
    </lineage>
</organism>
<dbReference type="InterPro" id="IPR036388">
    <property type="entry name" value="WH-like_DNA-bd_sf"/>
</dbReference>
<dbReference type="Gene3D" id="1.10.10.10">
    <property type="entry name" value="Winged helix-like DNA-binding domain superfamily/Winged helix DNA-binding domain"/>
    <property type="match status" value="1"/>
</dbReference>
<reference evidence="4" key="1">
    <citation type="journal article" date="2015" name="Nature">
        <title>Complex archaea that bridge the gap between prokaryotes and eukaryotes.</title>
        <authorList>
            <person name="Spang A."/>
            <person name="Saw J.H."/>
            <person name="Jorgensen S.L."/>
            <person name="Zaremba-Niedzwiedzka K."/>
            <person name="Martijn J."/>
            <person name="Lind A.E."/>
            <person name="van Eijk R."/>
            <person name="Schleper C."/>
            <person name="Guy L."/>
            <person name="Ettema T.J."/>
        </authorList>
    </citation>
    <scope>NUCLEOTIDE SEQUENCE</scope>
</reference>
<sequence length="380" mass="41412">MNTTMDTTLADNDSLSYSTLMNSHVFVLDCWLVYPTRNLIEHKFNADDSRLLEPRLMRLLCLLAASADAVVAREDIITVLWPRVVVNENSLTRAVSDLRRALTAAGDKRSALIQTIPKRGYRLTLPPVVSGPPARPVSTGPANAGNSTTRHWARRWTPSIAAGFILALALAVRVGDDGQRTPLVAQLPTSATATEVGRQQPLPHYDRVIGKSAASTTAQEAEAMPAGLFRDSDTSYPIARLGNAPSWQNTPATMPGMTQPGLEEKSGVGKLQGQSMLTPDGQLLAYVDYHEGIASLNLRPVMAEAEPWVAFTTDERIFQLQWSPLDAGILLTVGQTAVDTDTASYLRLMLLDLETLTVQELYRRELPAEQARTQGIGNLT</sequence>
<dbReference type="GO" id="GO:0000160">
    <property type="term" value="P:phosphorelay signal transduction system"/>
    <property type="evidence" value="ECO:0007669"/>
    <property type="project" value="InterPro"/>
</dbReference>
<dbReference type="GO" id="GO:0006355">
    <property type="term" value="P:regulation of DNA-templated transcription"/>
    <property type="evidence" value="ECO:0007669"/>
    <property type="project" value="InterPro"/>
</dbReference>
<evidence type="ECO:0000313" key="4">
    <source>
        <dbReference type="EMBL" id="KKO11500.1"/>
    </source>
</evidence>
<dbReference type="PROSITE" id="PS51755">
    <property type="entry name" value="OMPR_PHOB"/>
    <property type="match status" value="1"/>
</dbReference>
<keyword evidence="1" id="KW-0238">DNA-binding</keyword>
<evidence type="ECO:0000256" key="1">
    <source>
        <dbReference type="ARBA" id="ARBA00023125"/>
    </source>
</evidence>
<gene>
    <name evidence="4" type="ORF">LCGC14_0009930</name>
</gene>
<dbReference type="InterPro" id="IPR016032">
    <property type="entry name" value="Sig_transdc_resp-reg_C-effctor"/>
</dbReference>
<accession>A0A0F9W589</accession>
<feature type="compositionally biased region" description="Polar residues" evidence="2">
    <location>
        <begin position="140"/>
        <end position="150"/>
    </location>
</feature>
<dbReference type="SMART" id="SM00862">
    <property type="entry name" value="Trans_reg_C"/>
    <property type="match status" value="1"/>
</dbReference>
<dbReference type="InterPro" id="IPR001867">
    <property type="entry name" value="OmpR/PhoB-type_DNA-bd"/>
</dbReference>
<dbReference type="SUPFAM" id="SSF46894">
    <property type="entry name" value="C-terminal effector domain of the bipartite response regulators"/>
    <property type="match status" value="1"/>
</dbReference>
<feature type="domain" description="OmpR/PhoB-type" evidence="3">
    <location>
        <begin position="23"/>
        <end position="125"/>
    </location>
</feature>
<dbReference type="CDD" id="cd00383">
    <property type="entry name" value="trans_reg_C"/>
    <property type="match status" value="1"/>
</dbReference>
<dbReference type="Pfam" id="PF00486">
    <property type="entry name" value="Trans_reg_C"/>
    <property type="match status" value="1"/>
</dbReference>
<protein>
    <recommendedName>
        <fullName evidence="3">OmpR/PhoB-type domain-containing protein</fullName>
    </recommendedName>
</protein>
<evidence type="ECO:0000259" key="3">
    <source>
        <dbReference type="PROSITE" id="PS51755"/>
    </source>
</evidence>
<dbReference type="GO" id="GO:0003677">
    <property type="term" value="F:DNA binding"/>
    <property type="evidence" value="ECO:0007669"/>
    <property type="project" value="UniProtKB-KW"/>
</dbReference>
<dbReference type="EMBL" id="LAZR01000002">
    <property type="protein sequence ID" value="KKO11500.1"/>
    <property type="molecule type" value="Genomic_DNA"/>
</dbReference>
<dbReference type="AlphaFoldDB" id="A0A0F9W589"/>
<feature type="region of interest" description="Disordered" evidence="2">
    <location>
        <begin position="125"/>
        <end position="150"/>
    </location>
</feature>
<comment type="caution">
    <text evidence="4">The sequence shown here is derived from an EMBL/GenBank/DDBJ whole genome shotgun (WGS) entry which is preliminary data.</text>
</comment>
<proteinExistence type="predicted"/>
<name>A0A0F9W589_9ZZZZ</name>
<evidence type="ECO:0000256" key="2">
    <source>
        <dbReference type="SAM" id="MobiDB-lite"/>
    </source>
</evidence>